<dbReference type="Proteomes" id="UP000318437">
    <property type="component" value="Unassembled WGS sequence"/>
</dbReference>
<feature type="region of interest" description="Disordered" evidence="1">
    <location>
        <begin position="354"/>
        <end position="379"/>
    </location>
</feature>
<accession>A0A5C6CV02</accession>
<name>A0A5C6CV02_9BACT</name>
<evidence type="ECO:0000256" key="1">
    <source>
        <dbReference type="SAM" id="MobiDB-lite"/>
    </source>
</evidence>
<feature type="region of interest" description="Disordered" evidence="1">
    <location>
        <begin position="666"/>
        <end position="688"/>
    </location>
</feature>
<feature type="compositionally biased region" description="Acidic residues" evidence="1">
    <location>
        <begin position="355"/>
        <end position="365"/>
    </location>
</feature>
<keyword evidence="2" id="KW-0812">Transmembrane</keyword>
<dbReference type="EMBL" id="SJPS01000002">
    <property type="protein sequence ID" value="TWU28268.1"/>
    <property type="molecule type" value="Genomic_DNA"/>
</dbReference>
<evidence type="ECO:0000313" key="3">
    <source>
        <dbReference type="EMBL" id="TWU28268.1"/>
    </source>
</evidence>
<organism evidence="3 4">
    <name type="scientific">Bythopirellula polymerisocia</name>
    <dbReference type="NCBI Taxonomy" id="2528003"/>
    <lineage>
        <taxon>Bacteria</taxon>
        <taxon>Pseudomonadati</taxon>
        <taxon>Planctomycetota</taxon>
        <taxon>Planctomycetia</taxon>
        <taxon>Pirellulales</taxon>
        <taxon>Lacipirellulaceae</taxon>
        <taxon>Bythopirellula</taxon>
    </lineage>
</organism>
<evidence type="ECO:0000256" key="2">
    <source>
        <dbReference type="SAM" id="Phobius"/>
    </source>
</evidence>
<feature type="compositionally biased region" description="Basic and acidic residues" evidence="1">
    <location>
        <begin position="155"/>
        <end position="178"/>
    </location>
</feature>
<sequence>MKANLKGGNAIVRLLLAHGEKLGMIAIVAVAGWLLWSAMNVSRLESGKDPATLTSNAQQAKQHIESFTYQKIAEIAPDEVLKAFPPNLDAMKAPTKQDFPNIPVINPPVIPPVEPRTDPVLLAPEDLEVNPDSGLWASADPDTIKQRQLAAAAKQQREKQEAAAEQERMQNEGGDEGRGRRRGRGNRPGEGGPAEAPTRSRNDPLVVPPSVGIALQGFEQVEPQSWVTVLAKIPVKAQHQMYDDSLLNARGFQSTRDIPIYLGYVIERAEVTSKGQGEWKQIAKVVRKTLQKELSTYPVNPPEVVDSRYVHPLLTHPLPPLILKEWDNRVSHSSMPLAVEAALLEAEEMEKSVEEPLEDDEEDEVGFGNARLPGSQMDLRGGGEFGGMRGMEGGYGGGEFGGRGGYGSTRGGEGGYGGMMGGEGGYGGGYGGMGGYGLGAGSGVQIGEFVWDHRTENALFRFFDNSVKPGHRYRYRVQLALADVNNRVSLSYLAPSVNQRRESLSKSEKAYRLTDWSKPSPVASVPLPARIYLVSSEPAKDTTFNSQPEADILIKALNSEYAAEIAIQETFGRGSVMNLYEKALVIWSNLYNAEQDPTFKHPEFHFRTGATVIDMRGGEDLSSRNRDLVAPSRVVLMDAAGKLSVQEELKDEPAVKEFEFILEQGRNEQSRGGFPGGGGYGRGGRGEF</sequence>
<dbReference type="RefSeq" id="WP_197530462.1">
    <property type="nucleotide sequence ID" value="NZ_SJPS01000002.1"/>
</dbReference>
<reference evidence="3 4" key="1">
    <citation type="submission" date="2019-02" db="EMBL/GenBank/DDBJ databases">
        <title>Deep-cultivation of Planctomycetes and their phenomic and genomic characterization uncovers novel biology.</title>
        <authorList>
            <person name="Wiegand S."/>
            <person name="Jogler M."/>
            <person name="Boedeker C."/>
            <person name="Pinto D."/>
            <person name="Vollmers J."/>
            <person name="Rivas-Marin E."/>
            <person name="Kohn T."/>
            <person name="Peeters S.H."/>
            <person name="Heuer A."/>
            <person name="Rast P."/>
            <person name="Oberbeckmann S."/>
            <person name="Bunk B."/>
            <person name="Jeske O."/>
            <person name="Meyerdierks A."/>
            <person name="Storesund J.E."/>
            <person name="Kallscheuer N."/>
            <person name="Luecker S."/>
            <person name="Lage O.M."/>
            <person name="Pohl T."/>
            <person name="Merkel B.J."/>
            <person name="Hornburger P."/>
            <person name="Mueller R.-W."/>
            <person name="Bruemmer F."/>
            <person name="Labrenz M."/>
            <person name="Spormann A.M."/>
            <person name="Op Den Camp H."/>
            <person name="Overmann J."/>
            <person name="Amann R."/>
            <person name="Jetten M.S.M."/>
            <person name="Mascher T."/>
            <person name="Medema M.H."/>
            <person name="Devos D.P."/>
            <person name="Kaster A.-K."/>
            <person name="Ovreas L."/>
            <person name="Rohde M."/>
            <person name="Galperin M.Y."/>
            <person name="Jogler C."/>
        </authorList>
    </citation>
    <scope>NUCLEOTIDE SEQUENCE [LARGE SCALE GENOMIC DNA]</scope>
    <source>
        <strain evidence="3 4">Pla144</strain>
    </source>
</reference>
<gene>
    <name evidence="3" type="ORF">Pla144_15550</name>
</gene>
<keyword evidence="4" id="KW-1185">Reference proteome</keyword>
<evidence type="ECO:0000313" key="4">
    <source>
        <dbReference type="Proteomes" id="UP000318437"/>
    </source>
</evidence>
<dbReference type="AlphaFoldDB" id="A0A5C6CV02"/>
<protein>
    <submittedName>
        <fullName evidence="3">Uncharacterized protein</fullName>
    </submittedName>
</protein>
<keyword evidence="2" id="KW-1133">Transmembrane helix</keyword>
<feature type="region of interest" description="Disordered" evidence="1">
    <location>
        <begin position="146"/>
        <end position="205"/>
    </location>
</feature>
<feature type="compositionally biased region" description="Gly residues" evidence="1">
    <location>
        <begin position="673"/>
        <end position="688"/>
    </location>
</feature>
<keyword evidence="2" id="KW-0472">Membrane</keyword>
<comment type="caution">
    <text evidence="3">The sequence shown here is derived from an EMBL/GenBank/DDBJ whole genome shotgun (WGS) entry which is preliminary data.</text>
</comment>
<feature type="transmembrane region" description="Helical" evidence="2">
    <location>
        <begin position="21"/>
        <end position="39"/>
    </location>
</feature>
<proteinExistence type="predicted"/>